<comment type="caution">
    <text evidence="2">The sequence shown here is derived from an EMBL/GenBank/DDBJ whole genome shotgun (WGS) entry which is preliminary data.</text>
</comment>
<evidence type="ECO:0000256" key="1">
    <source>
        <dbReference type="SAM" id="MobiDB-lite"/>
    </source>
</evidence>
<accession>A0A7W6LQD7</accession>
<organism evidence="2 3">
    <name type="scientific">Sphingobium scionense</name>
    <dbReference type="NCBI Taxonomy" id="1404341"/>
    <lineage>
        <taxon>Bacteria</taxon>
        <taxon>Pseudomonadati</taxon>
        <taxon>Pseudomonadota</taxon>
        <taxon>Alphaproteobacteria</taxon>
        <taxon>Sphingomonadales</taxon>
        <taxon>Sphingomonadaceae</taxon>
        <taxon>Sphingobium</taxon>
    </lineage>
</organism>
<feature type="region of interest" description="Disordered" evidence="1">
    <location>
        <begin position="50"/>
        <end position="74"/>
    </location>
</feature>
<evidence type="ECO:0000313" key="2">
    <source>
        <dbReference type="EMBL" id="MBB4148591.1"/>
    </source>
</evidence>
<reference evidence="2 3" key="1">
    <citation type="submission" date="2020-08" db="EMBL/GenBank/DDBJ databases">
        <title>Genomic Encyclopedia of Type Strains, Phase IV (KMG-IV): sequencing the most valuable type-strain genomes for metagenomic binning, comparative biology and taxonomic classification.</title>
        <authorList>
            <person name="Goeker M."/>
        </authorList>
    </citation>
    <scope>NUCLEOTIDE SEQUENCE [LARGE SCALE GENOMIC DNA]</scope>
    <source>
        <strain evidence="2 3">DSM 19371</strain>
    </source>
</reference>
<protein>
    <submittedName>
        <fullName evidence="2">Uncharacterized protein</fullName>
    </submittedName>
</protein>
<keyword evidence="3" id="KW-1185">Reference proteome</keyword>
<evidence type="ECO:0000313" key="3">
    <source>
        <dbReference type="Proteomes" id="UP000590524"/>
    </source>
</evidence>
<dbReference type="Proteomes" id="UP000590524">
    <property type="component" value="Unassembled WGS sequence"/>
</dbReference>
<dbReference type="AlphaFoldDB" id="A0A7W6LQD7"/>
<proteinExistence type="predicted"/>
<dbReference type="EMBL" id="JACIEU010000008">
    <property type="protein sequence ID" value="MBB4148591.1"/>
    <property type="molecule type" value="Genomic_DNA"/>
</dbReference>
<dbReference type="RefSeq" id="WP_223178216.1">
    <property type="nucleotide sequence ID" value="NZ_JACIEU010000008.1"/>
</dbReference>
<sequence>MRKPIDCLTTDHLPYVATMTRHDEHGKAARVHATAHEVEEQHLVCSVLSNRQSDDATKSSPPHPGRHMRATVIYRGGTSTLLSTSF</sequence>
<gene>
    <name evidence="2" type="ORF">GGQ90_002374</name>
</gene>
<name>A0A7W6LQD7_9SPHN</name>